<evidence type="ECO:0000256" key="1">
    <source>
        <dbReference type="SAM" id="MobiDB-lite"/>
    </source>
</evidence>
<sequence length="497" mass="54973">MRPKTHLAFSTQFSRQQIYQMLTSIVTSAATATADLIPKLSTIVGMTPSAVVNSNRPSSSSSTEDIHQDTSERPVILKMEQLPYVYPLESLFGITVDGLLSSADCDFSDSLGKDNSRSSELAGIVVEEVLHRVNVVMHNSVLKINAASSPCFVYFRPDDSCTDVGELLISGVIRKLSVLHCHISRAVATTAIGTVLAAIEGKLPCALSPSHWVEVTSNVIDFIVEDVISAWSNNPTAASRTWETGSVPVLQLTFESSEGGMSLILLESNHPSGSDRPKTSLFDSLMTALYMSKCSGHFSSQDNSYTASERLHQRLADLMNCVLRCKTSVSKEVRMAARDFLHYFVEELVQRLFVSSAFPRPATLPENTPVMPFIVEEEDFGLTVVDHLTELLVGQVFDLLAKRFPSNESVKTEGKSHDVSIQEDLPELTFREKLKMMKSNVLKKQNPFRSKDRKTKDDDEETTEENADGNTTAPEPKKKKSFSGFTVSFSMKIKYFT</sequence>
<dbReference type="AlphaFoldDB" id="A0A7J6C4M2"/>
<organism evidence="2 3">
    <name type="scientific">Onychostoma macrolepis</name>
    <dbReference type="NCBI Taxonomy" id="369639"/>
    <lineage>
        <taxon>Eukaryota</taxon>
        <taxon>Metazoa</taxon>
        <taxon>Chordata</taxon>
        <taxon>Craniata</taxon>
        <taxon>Vertebrata</taxon>
        <taxon>Euteleostomi</taxon>
        <taxon>Actinopterygii</taxon>
        <taxon>Neopterygii</taxon>
        <taxon>Teleostei</taxon>
        <taxon>Ostariophysi</taxon>
        <taxon>Cypriniformes</taxon>
        <taxon>Cyprinidae</taxon>
        <taxon>Acrossocheilinae</taxon>
        <taxon>Onychostoma</taxon>
    </lineage>
</organism>
<keyword evidence="3" id="KW-1185">Reference proteome</keyword>
<accession>A0A7J6C4M2</accession>
<feature type="region of interest" description="Disordered" evidence="1">
    <location>
        <begin position="445"/>
        <end position="481"/>
    </location>
</feature>
<protein>
    <submittedName>
        <fullName evidence="2">Uncharacterized protein</fullName>
    </submittedName>
</protein>
<name>A0A7J6C4M2_9TELE</name>
<comment type="caution">
    <text evidence="2">The sequence shown here is derived from an EMBL/GenBank/DDBJ whole genome shotgun (WGS) entry which is preliminary data.</text>
</comment>
<feature type="compositionally biased region" description="Low complexity" evidence="1">
    <location>
        <begin position="51"/>
        <end position="62"/>
    </location>
</feature>
<dbReference type="EMBL" id="JAAMOB010000018">
    <property type="protein sequence ID" value="KAF4101703.1"/>
    <property type="molecule type" value="Genomic_DNA"/>
</dbReference>
<feature type="compositionally biased region" description="Acidic residues" evidence="1">
    <location>
        <begin position="458"/>
        <end position="467"/>
    </location>
</feature>
<gene>
    <name evidence="2" type="ORF">G5714_018135</name>
</gene>
<proteinExistence type="predicted"/>
<feature type="region of interest" description="Disordered" evidence="1">
    <location>
        <begin position="51"/>
        <end position="71"/>
    </location>
</feature>
<reference evidence="2 3" key="1">
    <citation type="submission" date="2020-04" db="EMBL/GenBank/DDBJ databases">
        <title>Chromosome-level genome assembly of a cyprinid fish Onychostoma macrolepis by integration of Nanopore Sequencing, Bionano and Hi-C technology.</title>
        <authorList>
            <person name="Wang D."/>
        </authorList>
    </citation>
    <scope>NUCLEOTIDE SEQUENCE [LARGE SCALE GENOMIC DNA]</scope>
    <source>
        <strain evidence="2">SWU-2019</strain>
        <tissue evidence="2">Muscle</tissue>
    </source>
</reference>
<dbReference type="Proteomes" id="UP000579812">
    <property type="component" value="Unassembled WGS sequence"/>
</dbReference>
<evidence type="ECO:0000313" key="2">
    <source>
        <dbReference type="EMBL" id="KAF4101703.1"/>
    </source>
</evidence>
<evidence type="ECO:0000313" key="3">
    <source>
        <dbReference type="Proteomes" id="UP000579812"/>
    </source>
</evidence>